<dbReference type="PANTHER" id="PTHR33337:SF40">
    <property type="entry name" value="CENP-V_GFA DOMAIN-CONTAINING PROTEIN-RELATED"/>
    <property type="match status" value="1"/>
</dbReference>
<gene>
    <name evidence="6" type="ORF">C8N35_10212</name>
</gene>
<organism evidence="6 7">
    <name type="scientific">Breoghania corrubedonensis</name>
    <dbReference type="NCBI Taxonomy" id="665038"/>
    <lineage>
        <taxon>Bacteria</taxon>
        <taxon>Pseudomonadati</taxon>
        <taxon>Pseudomonadota</taxon>
        <taxon>Alphaproteobacteria</taxon>
        <taxon>Hyphomicrobiales</taxon>
        <taxon>Stappiaceae</taxon>
        <taxon>Breoghania</taxon>
    </lineage>
</organism>
<evidence type="ECO:0000256" key="1">
    <source>
        <dbReference type="ARBA" id="ARBA00005495"/>
    </source>
</evidence>
<dbReference type="AlphaFoldDB" id="A0A2T5VC34"/>
<dbReference type="PANTHER" id="PTHR33337">
    <property type="entry name" value="GFA DOMAIN-CONTAINING PROTEIN"/>
    <property type="match status" value="1"/>
</dbReference>
<evidence type="ECO:0000256" key="3">
    <source>
        <dbReference type="ARBA" id="ARBA00022833"/>
    </source>
</evidence>
<comment type="caution">
    <text evidence="6">The sequence shown here is derived from an EMBL/GenBank/DDBJ whole genome shotgun (WGS) entry which is preliminary data.</text>
</comment>
<dbReference type="InterPro" id="IPR006913">
    <property type="entry name" value="CENP-V/GFA"/>
</dbReference>
<dbReference type="Gene3D" id="3.90.1590.10">
    <property type="entry name" value="glutathione-dependent formaldehyde- activating enzyme (gfa)"/>
    <property type="match status" value="1"/>
</dbReference>
<evidence type="ECO:0000313" key="6">
    <source>
        <dbReference type="EMBL" id="PTW61303.1"/>
    </source>
</evidence>
<dbReference type="SUPFAM" id="SSF51316">
    <property type="entry name" value="Mss4-like"/>
    <property type="match status" value="1"/>
</dbReference>
<evidence type="ECO:0000256" key="4">
    <source>
        <dbReference type="ARBA" id="ARBA00023239"/>
    </source>
</evidence>
<dbReference type="Proteomes" id="UP000244081">
    <property type="component" value="Unassembled WGS sequence"/>
</dbReference>
<comment type="similarity">
    <text evidence="1">Belongs to the Gfa family.</text>
</comment>
<dbReference type="EMBL" id="QAYG01000002">
    <property type="protein sequence ID" value="PTW61303.1"/>
    <property type="molecule type" value="Genomic_DNA"/>
</dbReference>
<dbReference type="Pfam" id="PF04828">
    <property type="entry name" value="GFA"/>
    <property type="match status" value="1"/>
</dbReference>
<dbReference type="GO" id="GO:0016846">
    <property type="term" value="F:carbon-sulfur lyase activity"/>
    <property type="evidence" value="ECO:0007669"/>
    <property type="project" value="InterPro"/>
</dbReference>
<keyword evidence="7" id="KW-1185">Reference proteome</keyword>
<dbReference type="InterPro" id="IPR011057">
    <property type="entry name" value="Mss4-like_sf"/>
</dbReference>
<evidence type="ECO:0000259" key="5">
    <source>
        <dbReference type="PROSITE" id="PS51891"/>
    </source>
</evidence>
<name>A0A2T5VC34_9HYPH</name>
<evidence type="ECO:0000313" key="7">
    <source>
        <dbReference type="Proteomes" id="UP000244081"/>
    </source>
</evidence>
<proteinExistence type="inferred from homology"/>
<keyword evidence="2" id="KW-0479">Metal-binding</keyword>
<sequence>MKISARPLATFACHCRECQRMSSSAFSLTVMVPAEGFEIVEGEPVKGGARSAGIDHYHCPHCMSWLFTRVAMLPQCVNVRATMFDEPDWCHPFVETMTREKLAWVTTPATYSYDGFPPPEEFMTLLTEYASAT</sequence>
<protein>
    <recommendedName>
        <fullName evidence="5">CENP-V/GFA domain-containing protein</fullName>
    </recommendedName>
</protein>
<dbReference type="PROSITE" id="PS51891">
    <property type="entry name" value="CENP_V_GFA"/>
    <property type="match status" value="1"/>
</dbReference>
<accession>A0A2T5VC34</accession>
<keyword evidence="4" id="KW-0456">Lyase</keyword>
<keyword evidence="3" id="KW-0862">Zinc</keyword>
<evidence type="ECO:0000256" key="2">
    <source>
        <dbReference type="ARBA" id="ARBA00022723"/>
    </source>
</evidence>
<reference evidence="6 7" key="1">
    <citation type="submission" date="2018-04" db="EMBL/GenBank/DDBJ databases">
        <title>Genomic Encyclopedia of Archaeal and Bacterial Type Strains, Phase II (KMG-II): from individual species to whole genera.</title>
        <authorList>
            <person name="Goeker M."/>
        </authorList>
    </citation>
    <scope>NUCLEOTIDE SEQUENCE [LARGE SCALE GENOMIC DNA]</scope>
    <source>
        <strain evidence="6 7">DSM 23382</strain>
    </source>
</reference>
<dbReference type="GO" id="GO:0046872">
    <property type="term" value="F:metal ion binding"/>
    <property type="evidence" value="ECO:0007669"/>
    <property type="project" value="UniProtKB-KW"/>
</dbReference>
<feature type="domain" description="CENP-V/GFA" evidence="5">
    <location>
        <begin position="1"/>
        <end position="90"/>
    </location>
</feature>